<comment type="subcellular location">
    <subcellularLocation>
        <location evidence="1">Cell membrane</location>
        <topology evidence="1">Multi-pass membrane protein</topology>
    </subcellularLocation>
</comment>
<sequence>MLLVPDVLLPIELLLQTLVDHYLNTSYCTTVITETPLQVLPQISHRYILLNQSLEDLILDASEAGCSDFIVQISEPKRFFYALDYATRRGLLRRSDRKIILLPLNNTKDNSLLNVLRMKESSFVVNLLLVLPSSSIHCEAFDLVTHKFIGPVDNDMPVYLDSWNSCSGFEKHGNLFPHDMSKLDGKNVKVTCFTYTPYVLLDLDPGIVPLGRDGVEIRLMEEFCRWVNCTIEIIGDNGEEWGEVYENFTGLGVLGNVVEDRADFGITALYSWYEEFLYMDFSGYGVRTSVTCIAPSPRLLASWTMPLLPFSICMWIGLLFTFIYEALSLFVAQHFSAKKIFLTTFGIMITQSQNDSNFKSWRIRSVVGWMMLTGLVLDNAYGGGLASTFTVPRYEPSVDTIQDMVDRKVTWAATHDAWVFSLSASQDPLIKQLVRQFHIYEPEELKRLSFTRKVAYSIERLPAGYFAIGEYIDDKAVRDFTILVQDFYYELCVVMMRKSSPYTLQMNKHIGRLHESGLMLAWERQIALSLLNYKVQIEVKLSRSKRDVETIEPISFRLVLGVFILYGFGVVLATFAFFCEIIWNKRKIKSGGVGSTIISIYEEY</sequence>
<dbReference type="OrthoDB" id="8182981at2759"/>
<evidence type="ECO:0000259" key="10">
    <source>
        <dbReference type="Pfam" id="PF00060"/>
    </source>
</evidence>
<comment type="similarity">
    <text evidence="2">Belongs to the glutamate-gated ion channel (TC 1.A.10.1) family.</text>
</comment>
<dbReference type="GO" id="GO:0050906">
    <property type="term" value="P:detection of stimulus involved in sensory perception"/>
    <property type="evidence" value="ECO:0007669"/>
    <property type="project" value="UniProtKB-ARBA"/>
</dbReference>
<evidence type="ECO:0000256" key="7">
    <source>
        <dbReference type="ARBA" id="ARBA00023170"/>
    </source>
</evidence>
<dbReference type="Pfam" id="PF00060">
    <property type="entry name" value="Lig_chan"/>
    <property type="match status" value="1"/>
</dbReference>
<evidence type="ECO:0000256" key="3">
    <source>
        <dbReference type="ARBA" id="ARBA00022475"/>
    </source>
</evidence>
<feature type="transmembrane region" description="Helical" evidence="9">
    <location>
        <begin position="307"/>
        <end position="332"/>
    </location>
</feature>
<dbReference type="PANTHER" id="PTHR42643:SF40">
    <property type="entry name" value="IONOTROPIC RECEPTOR 41A-RELATED"/>
    <property type="match status" value="1"/>
</dbReference>
<dbReference type="Proteomes" id="UP000663880">
    <property type="component" value="Unassembled WGS sequence"/>
</dbReference>
<dbReference type="Gene3D" id="1.10.287.70">
    <property type="match status" value="1"/>
</dbReference>
<keyword evidence="3" id="KW-1003">Cell membrane</keyword>
<dbReference type="Gene3D" id="3.40.190.10">
    <property type="entry name" value="Periplasmic binding protein-like II"/>
    <property type="match status" value="1"/>
</dbReference>
<dbReference type="AlphaFoldDB" id="A0A821N3A1"/>
<keyword evidence="7" id="KW-0675">Receptor</keyword>
<keyword evidence="8" id="KW-0325">Glycoprotein</keyword>
<keyword evidence="5 9" id="KW-1133">Transmembrane helix</keyword>
<dbReference type="GO" id="GO:0015276">
    <property type="term" value="F:ligand-gated monoatomic ion channel activity"/>
    <property type="evidence" value="ECO:0007669"/>
    <property type="project" value="InterPro"/>
</dbReference>
<keyword evidence="12" id="KW-1185">Reference proteome</keyword>
<dbReference type="PANTHER" id="PTHR42643">
    <property type="entry name" value="IONOTROPIC RECEPTOR 20A-RELATED"/>
    <property type="match status" value="1"/>
</dbReference>
<keyword evidence="4 9" id="KW-0812">Transmembrane</keyword>
<reference evidence="11" key="1">
    <citation type="submission" date="2021-02" db="EMBL/GenBank/DDBJ databases">
        <authorList>
            <person name="Steward A R."/>
        </authorList>
    </citation>
    <scope>NUCLEOTIDE SEQUENCE</scope>
</reference>
<evidence type="ECO:0000256" key="2">
    <source>
        <dbReference type="ARBA" id="ARBA00008685"/>
    </source>
</evidence>
<organism evidence="11 12">
    <name type="scientific">Pieris macdunnoughi</name>
    <dbReference type="NCBI Taxonomy" id="345717"/>
    <lineage>
        <taxon>Eukaryota</taxon>
        <taxon>Metazoa</taxon>
        <taxon>Ecdysozoa</taxon>
        <taxon>Arthropoda</taxon>
        <taxon>Hexapoda</taxon>
        <taxon>Insecta</taxon>
        <taxon>Pterygota</taxon>
        <taxon>Neoptera</taxon>
        <taxon>Endopterygota</taxon>
        <taxon>Lepidoptera</taxon>
        <taxon>Glossata</taxon>
        <taxon>Ditrysia</taxon>
        <taxon>Papilionoidea</taxon>
        <taxon>Pieridae</taxon>
        <taxon>Pierinae</taxon>
        <taxon>Pieris</taxon>
    </lineage>
</organism>
<dbReference type="EMBL" id="CAJOBZ010000004">
    <property type="protein sequence ID" value="CAF4779644.1"/>
    <property type="molecule type" value="Genomic_DNA"/>
</dbReference>
<evidence type="ECO:0000313" key="11">
    <source>
        <dbReference type="EMBL" id="CAF4779644.1"/>
    </source>
</evidence>
<evidence type="ECO:0000313" key="12">
    <source>
        <dbReference type="Proteomes" id="UP000663880"/>
    </source>
</evidence>
<name>A0A821N3A1_9NEOP</name>
<accession>A0A821N3A1</accession>
<dbReference type="InterPro" id="IPR001320">
    <property type="entry name" value="Iontro_rcpt_C"/>
</dbReference>
<evidence type="ECO:0000256" key="1">
    <source>
        <dbReference type="ARBA" id="ARBA00004651"/>
    </source>
</evidence>
<evidence type="ECO:0000256" key="4">
    <source>
        <dbReference type="ARBA" id="ARBA00022692"/>
    </source>
</evidence>
<feature type="domain" description="Ionotropic glutamate receptor C-terminal" evidence="10">
    <location>
        <begin position="332"/>
        <end position="569"/>
    </location>
</feature>
<protein>
    <recommendedName>
        <fullName evidence="10">Ionotropic glutamate receptor C-terminal domain-containing protein</fullName>
    </recommendedName>
</protein>
<proteinExistence type="inferred from homology"/>
<evidence type="ECO:0000256" key="6">
    <source>
        <dbReference type="ARBA" id="ARBA00023136"/>
    </source>
</evidence>
<evidence type="ECO:0000256" key="8">
    <source>
        <dbReference type="ARBA" id="ARBA00023180"/>
    </source>
</evidence>
<keyword evidence="6 9" id="KW-0472">Membrane</keyword>
<feature type="transmembrane region" description="Helical" evidence="9">
    <location>
        <begin position="554"/>
        <end position="578"/>
    </location>
</feature>
<gene>
    <name evidence="11" type="ORF">PMACD_LOCUS2273</name>
</gene>
<dbReference type="GO" id="GO:0005886">
    <property type="term" value="C:plasma membrane"/>
    <property type="evidence" value="ECO:0007669"/>
    <property type="project" value="UniProtKB-SubCell"/>
</dbReference>
<dbReference type="SUPFAM" id="SSF53850">
    <property type="entry name" value="Periplasmic binding protein-like II"/>
    <property type="match status" value="1"/>
</dbReference>
<dbReference type="InterPro" id="IPR052192">
    <property type="entry name" value="Insect_Ionotropic_Sensory_Rcpt"/>
</dbReference>
<evidence type="ECO:0000256" key="9">
    <source>
        <dbReference type="SAM" id="Phobius"/>
    </source>
</evidence>
<comment type="caution">
    <text evidence="11">The sequence shown here is derived from an EMBL/GenBank/DDBJ whole genome shotgun (WGS) entry which is preliminary data.</text>
</comment>
<evidence type="ECO:0000256" key="5">
    <source>
        <dbReference type="ARBA" id="ARBA00022989"/>
    </source>
</evidence>